<proteinExistence type="predicted"/>
<dbReference type="Pfam" id="PF00702">
    <property type="entry name" value="Hydrolase"/>
    <property type="match status" value="1"/>
</dbReference>
<keyword evidence="1" id="KW-0378">Hydrolase</keyword>
<name>A0A8H6WKC2_9AGAR</name>
<dbReference type="InterPro" id="IPR051828">
    <property type="entry name" value="HAD-like_hydrolase_domain"/>
</dbReference>
<dbReference type="InterPro" id="IPR006439">
    <property type="entry name" value="HAD-SF_hydro_IA"/>
</dbReference>
<gene>
    <name evidence="1" type="ORF">MIND_00073300</name>
</gene>
<dbReference type="OrthoDB" id="444127at2759"/>
<dbReference type="Proteomes" id="UP000636479">
    <property type="component" value="Unassembled WGS sequence"/>
</dbReference>
<accession>A0A8H6WKC2</accession>
<protein>
    <submittedName>
        <fullName evidence="1">Haloacid dehalogenase-like hydrolase domain-containing 3</fullName>
    </submittedName>
</protein>
<dbReference type="GO" id="GO:0005634">
    <property type="term" value="C:nucleus"/>
    <property type="evidence" value="ECO:0007669"/>
    <property type="project" value="TreeGrafter"/>
</dbReference>
<dbReference type="PANTHER" id="PTHR46191">
    <property type="match status" value="1"/>
</dbReference>
<evidence type="ECO:0000313" key="1">
    <source>
        <dbReference type="EMBL" id="KAF7315579.1"/>
    </source>
</evidence>
<dbReference type="GeneID" id="59340208"/>
<dbReference type="SUPFAM" id="SSF56784">
    <property type="entry name" value="HAD-like"/>
    <property type="match status" value="1"/>
</dbReference>
<dbReference type="InterPro" id="IPR036412">
    <property type="entry name" value="HAD-like_sf"/>
</dbReference>
<organism evidence="1 2">
    <name type="scientific">Mycena indigotica</name>
    <dbReference type="NCBI Taxonomy" id="2126181"/>
    <lineage>
        <taxon>Eukaryota</taxon>
        <taxon>Fungi</taxon>
        <taxon>Dikarya</taxon>
        <taxon>Basidiomycota</taxon>
        <taxon>Agaricomycotina</taxon>
        <taxon>Agaricomycetes</taxon>
        <taxon>Agaricomycetidae</taxon>
        <taxon>Agaricales</taxon>
        <taxon>Marasmiineae</taxon>
        <taxon>Mycenaceae</taxon>
        <taxon>Mycena</taxon>
    </lineage>
</organism>
<dbReference type="RefSeq" id="XP_037225602.1">
    <property type="nucleotide sequence ID" value="XM_037357692.1"/>
</dbReference>
<dbReference type="EMBL" id="JACAZF010000001">
    <property type="protein sequence ID" value="KAF7315579.1"/>
    <property type="molecule type" value="Genomic_DNA"/>
</dbReference>
<keyword evidence="2" id="KW-1185">Reference proteome</keyword>
<dbReference type="NCBIfam" id="TIGR01549">
    <property type="entry name" value="HAD-SF-IA-v1"/>
    <property type="match status" value="1"/>
</dbReference>
<comment type="caution">
    <text evidence="1">The sequence shown here is derived from an EMBL/GenBank/DDBJ whole genome shotgun (WGS) entry which is preliminary data.</text>
</comment>
<reference evidence="1" key="1">
    <citation type="submission" date="2020-05" db="EMBL/GenBank/DDBJ databases">
        <title>Mycena genomes resolve the evolution of fungal bioluminescence.</title>
        <authorList>
            <person name="Tsai I.J."/>
        </authorList>
    </citation>
    <scope>NUCLEOTIDE SEQUENCE</scope>
    <source>
        <strain evidence="1">171206Taipei</strain>
    </source>
</reference>
<dbReference type="Gene3D" id="3.40.50.1000">
    <property type="entry name" value="HAD superfamily/HAD-like"/>
    <property type="match status" value="1"/>
</dbReference>
<dbReference type="PANTHER" id="PTHR46191:SF2">
    <property type="entry name" value="HALOACID DEHALOGENASE-LIKE HYDROLASE DOMAIN-CONTAINING PROTEIN 3"/>
    <property type="match status" value="1"/>
</dbReference>
<dbReference type="GO" id="GO:0016791">
    <property type="term" value="F:phosphatase activity"/>
    <property type="evidence" value="ECO:0007669"/>
    <property type="project" value="UniProtKB-ARBA"/>
</dbReference>
<dbReference type="InterPro" id="IPR023214">
    <property type="entry name" value="HAD_sf"/>
</dbReference>
<dbReference type="InterPro" id="IPR044924">
    <property type="entry name" value="HAD-SF_hydro_IA_REG-2-like_cap"/>
</dbReference>
<evidence type="ECO:0000313" key="2">
    <source>
        <dbReference type="Proteomes" id="UP000636479"/>
    </source>
</evidence>
<dbReference type="AlphaFoldDB" id="A0A8H6WKC2"/>
<dbReference type="Gene3D" id="1.10.150.720">
    <property type="entry name" value="Haloacid dehalogenase-like hydrolase"/>
    <property type="match status" value="1"/>
</dbReference>
<sequence>MSASKIKLVSWDLLHTLVLPRYPIAVAYQRSFEPFLGRLDLAALERSFPIALRRLQKDKPLYGGDSRDWWSQVICQTGLGAGADPHTLDASLPSIVDNLMTVFSSKEGYKAREHSIQVLNELNQLGVHTAVVSNADSRMLSVIQDLGFPRTLFPVILSEAVGFEKPSIEIFHHTLERVNAGRDVKIALSECVHIGDEIECDYNGAREAGMNALLLKRVDEAEGSTEGNGETVDDMEQILDWVRKRL</sequence>